<keyword evidence="4 12" id="KW-0001">2Fe-2S</keyword>
<keyword evidence="6 11" id="KW-0274">FAD</keyword>
<dbReference type="GO" id="GO:0046872">
    <property type="term" value="F:metal ion binding"/>
    <property type="evidence" value="ECO:0007669"/>
    <property type="project" value="UniProtKB-KW"/>
</dbReference>
<dbReference type="CDD" id="cd06218">
    <property type="entry name" value="DHOD_e_trans"/>
    <property type="match status" value="1"/>
</dbReference>
<dbReference type="RefSeq" id="WP_273264832.1">
    <property type="nucleotide sequence ID" value="NZ_JAAZVV010000007.1"/>
</dbReference>
<dbReference type="GO" id="GO:0016491">
    <property type="term" value="F:oxidoreductase activity"/>
    <property type="evidence" value="ECO:0007669"/>
    <property type="project" value="InterPro"/>
</dbReference>
<evidence type="ECO:0000256" key="4">
    <source>
        <dbReference type="ARBA" id="ARBA00022714"/>
    </source>
</evidence>
<dbReference type="PANTHER" id="PTHR43513:SF3">
    <property type="entry name" value="DIHYDROOROTATE DEHYDROGENASE B (NAD(+)), ELECTRON TRANSFER SUBUNIT-RELATED"/>
    <property type="match status" value="1"/>
</dbReference>
<evidence type="ECO:0000256" key="1">
    <source>
        <dbReference type="ARBA" id="ARBA00006422"/>
    </source>
</evidence>
<evidence type="ECO:0000313" key="16">
    <source>
        <dbReference type="Proteomes" id="UP000262325"/>
    </source>
</evidence>
<keyword evidence="8 12" id="KW-0408">Iron</keyword>
<dbReference type="SUPFAM" id="SSF63380">
    <property type="entry name" value="Riboflavin synthase domain-like"/>
    <property type="match status" value="1"/>
</dbReference>
<evidence type="ECO:0000259" key="13">
    <source>
        <dbReference type="Pfam" id="PF00175"/>
    </source>
</evidence>
<dbReference type="InterPro" id="IPR037117">
    <property type="entry name" value="Dihydroorotate_DH_ele_sf"/>
</dbReference>
<dbReference type="AlphaFoldDB" id="A0A3D5QDN0"/>
<accession>A0A3D5QDN0</accession>
<keyword evidence="3 11" id="KW-0285">Flavoprotein</keyword>
<evidence type="ECO:0000256" key="7">
    <source>
        <dbReference type="ARBA" id="ARBA00022982"/>
    </source>
</evidence>
<dbReference type="Pfam" id="PF00175">
    <property type="entry name" value="NAD_binding_1"/>
    <property type="match status" value="1"/>
</dbReference>
<evidence type="ECO:0000256" key="10">
    <source>
        <dbReference type="ARBA" id="ARBA00034078"/>
    </source>
</evidence>
<dbReference type="PIRSF" id="PIRSF006816">
    <property type="entry name" value="Cyc3_hyd_g"/>
    <property type="match status" value="1"/>
</dbReference>
<dbReference type="InterPro" id="IPR017938">
    <property type="entry name" value="Riboflavin_synthase-like_b-brl"/>
</dbReference>
<feature type="binding site" evidence="12">
    <location>
        <position position="224"/>
    </location>
    <ligand>
        <name>[2Fe-2S] cluster</name>
        <dbReference type="ChEBI" id="CHEBI:190135"/>
    </ligand>
</feature>
<evidence type="ECO:0000256" key="3">
    <source>
        <dbReference type="ARBA" id="ARBA00022630"/>
    </source>
</evidence>
<dbReference type="InterPro" id="IPR019480">
    <property type="entry name" value="Dihydroorotate_DH_Fe-S-bd"/>
</dbReference>
<comment type="caution">
    <text evidence="15">The sequence shown here is derived from an EMBL/GenBank/DDBJ whole genome shotgun (WGS) entry which is preliminary data.</text>
</comment>
<dbReference type="Gene3D" id="2.40.30.10">
    <property type="entry name" value="Translation factors"/>
    <property type="match status" value="1"/>
</dbReference>
<comment type="cofactor">
    <cofactor evidence="11">
        <name>FAD</name>
        <dbReference type="ChEBI" id="CHEBI:57692"/>
    </cofactor>
    <text evidence="11">Binds 1 FAD per subunit.</text>
</comment>
<sequence length="266" mass="29521">MKGVVVDNRLLNDKYGLMCIESPEFVKNAKPGQFLMIKTQLHNYLYDPLLRRPLGICDVNLKRGTFSLLYMIVGKGTKLLSNIAKEAVISFSEPLGTPFNLTADKKIAVIGGGVGIAPMLFLTKTLYENNSVDVYYGGAEEKDILLTHVFEKYSNNMKISTNDGSVGKKGFVTDLVENIDSYDKVYACGPKPMLKAAFELVKDIDEIDFEVSLEERMACGVGACLGCIIYIIDEKTEKIKQVRCCAEGPVFDGKQIVWDTVCKEQL</sequence>
<keyword evidence="9 12" id="KW-0411">Iron-sulfur</keyword>
<dbReference type="PANTHER" id="PTHR43513">
    <property type="entry name" value="DIHYDROOROTATE DEHYDROGENASE B (NAD(+)), ELECTRON TRANSFER SUBUNIT"/>
    <property type="match status" value="1"/>
</dbReference>
<evidence type="ECO:0000256" key="11">
    <source>
        <dbReference type="PIRSR" id="PIRSR006816-1"/>
    </source>
</evidence>
<comment type="cofactor">
    <cofactor evidence="10">
        <name>[2Fe-2S] cluster</name>
        <dbReference type="ChEBI" id="CHEBI:190135"/>
    </cofactor>
</comment>
<dbReference type="Gene3D" id="3.40.50.80">
    <property type="entry name" value="Nucleotide-binding domain of ferredoxin-NADP reductase (FNR) module"/>
    <property type="match status" value="1"/>
</dbReference>
<dbReference type="InterPro" id="IPR012165">
    <property type="entry name" value="Cyt_c3_hydrogenase_gsu"/>
</dbReference>
<keyword evidence="2" id="KW-0813">Transport</keyword>
<dbReference type="InterPro" id="IPR001433">
    <property type="entry name" value="OxRdtase_FAD/NAD-bd"/>
</dbReference>
<reference evidence="15 16" key="1">
    <citation type="journal article" date="2018" name="Nat. Biotechnol.">
        <title>A standardized bacterial taxonomy based on genome phylogeny substantially revises the tree of life.</title>
        <authorList>
            <person name="Parks D.H."/>
            <person name="Chuvochina M."/>
            <person name="Waite D.W."/>
            <person name="Rinke C."/>
            <person name="Skarshewski A."/>
            <person name="Chaumeil P.A."/>
            <person name="Hugenholtz P."/>
        </authorList>
    </citation>
    <scope>NUCLEOTIDE SEQUENCE [LARGE SCALE GENOMIC DNA]</scope>
    <source>
        <strain evidence="15">UBA8672</strain>
    </source>
</reference>
<evidence type="ECO:0000256" key="9">
    <source>
        <dbReference type="ARBA" id="ARBA00023014"/>
    </source>
</evidence>
<evidence type="ECO:0000256" key="2">
    <source>
        <dbReference type="ARBA" id="ARBA00022448"/>
    </source>
</evidence>
<dbReference type="Gene3D" id="2.10.240.10">
    <property type="entry name" value="Dihydroorotate dehydrogenase, electron transfer subunit"/>
    <property type="match status" value="1"/>
</dbReference>
<evidence type="ECO:0000256" key="12">
    <source>
        <dbReference type="PIRSR" id="PIRSR006816-2"/>
    </source>
</evidence>
<dbReference type="GO" id="GO:0051537">
    <property type="term" value="F:2 iron, 2 sulfur cluster binding"/>
    <property type="evidence" value="ECO:0007669"/>
    <property type="project" value="UniProtKB-KW"/>
</dbReference>
<organism evidence="15 16">
    <name type="scientific">Flexistipes sinusarabici</name>
    <dbReference type="NCBI Taxonomy" id="2352"/>
    <lineage>
        <taxon>Bacteria</taxon>
        <taxon>Pseudomonadati</taxon>
        <taxon>Deferribacterota</taxon>
        <taxon>Deferribacteres</taxon>
        <taxon>Deferribacterales</taxon>
        <taxon>Flexistipitaceae</taxon>
        <taxon>Flexistipes</taxon>
    </lineage>
</organism>
<keyword evidence="7" id="KW-0249">Electron transport</keyword>
<name>A0A3D5QDN0_FLESI</name>
<dbReference type="GO" id="GO:0050660">
    <property type="term" value="F:flavin adenine dinucleotide binding"/>
    <property type="evidence" value="ECO:0007669"/>
    <property type="project" value="InterPro"/>
</dbReference>
<comment type="similarity">
    <text evidence="1">Belongs to the PyrK family.</text>
</comment>
<feature type="domain" description="Dihydroorotate dehydrogenase electron transfer subunit iron-sulphur cluster binding" evidence="14">
    <location>
        <begin position="214"/>
        <end position="256"/>
    </location>
</feature>
<dbReference type="Pfam" id="PF10418">
    <property type="entry name" value="DHODB_Fe-S_bind"/>
    <property type="match status" value="1"/>
</dbReference>
<evidence type="ECO:0000313" key="15">
    <source>
        <dbReference type="EMBL" id="HCW93774.1"/>
    </source>
</evidence>
<keyword evidence="5 12" id="KW-0479">Metal-binding</keyword>
<evidence type="ECO:0000256" key="8">
    <source>
        <dbReference type="ARBA" id="ARBA00023004"/>
    </source>
</evidence>
<dbReference type="InterPro" id="IPR039261">
    <property type="entry name" value="FNR_nucleotide-bd"/>
</dbReference>
<evidence type="ECO:0000259" key="14">
    <source>
        <dbReference type="Pfam" id="PF10418"/>
    </source>
</evidence>
<protein>
    <submittedName>
        <fullName evidence="15">Dihydroorotate dehydrogenase electron transfer subunit</fullName>
    </submittedName>
</protein>
<dbReference type="GO" id="GO:0006221">
    <property type="term" value="P:pyrimidine nucleotide biosynthetic process"/>
    <property type="evidence" value="ECO:0007669"/>
    <property type="project" value="InterPro"/>
</dbReference>
<comment type="cofactor">
    <cofactor evidence="12">
        <name>[2Fe-2S] cluster</name>
        <dbReference type="ChEBI" id="CHEBI:190135"/>
    </cofactor>
    <text evidence="12">Binds 1 [2Fe-2S] cluster per subunit.</text>
</comment>
<feature type="binding site" evidence="12">
    <location>
        <position position="227"/>
    </location>
    <ligand>
        <name>[2Fe-2S] cluster</name>
        <dbReference type="ChEBI" id="CHEBI:190135"/>
    </ligand>
</feature>
<feature type="binding site" evidence="11">
    <location>
        <begin position="76"/>
        <end position="77"/>
    </location>
    <ligand>
        <name>FAD</name>
        <dbReference type="ChEBI" id="CHEBI:57692"/>
    </ligand>
</feature>
<feature type="binding site" evidence="12">
    <location>
        <position position="219"/>
    </location>
    <ligand>
        <name>[2Fe-2S] cluster</name>
        <dbReference type="ChEBI" id="CHEBI:190135"/>
    </ligand>
</feature>
<proteinExistence type="inferred from homology"/>
<dbReference type="EMBL" id="DPPF01000184">
    <property type="protein sequence ID" value="HCW93774.1"/>
    <property type="molecule type" value="Genomic_DNA"/>
</dbReference>
<dbReference type="InterPro" id="IPR050353">
    <property type="entry name" value="PyrK_electron_transfer"/>
</dbReference>
<evidence type="ECO:0000256" key="5">
    <source>
        <dbReference type="ARBA" id="ARBA00022723"/>
    </source>
</evidence>
<feature type="domain" description="Oxidoreductase FAD/NAD(P)-binding" evidence="13">
    <location>
        <begin position="110"/>
        <end position="197"/>
    </location>
</feature>
<dbReference type="SUPFAM" id="SSF52343">
    <property type="entry name" value="Ferredoxin reductase-like, C-terminal NADP-linked domain"/>
    <property type="match status" value="1"/>
</dbReference>
<gene>
    <name evidence="15" type="ORF">DHM44_08840</name>
</gene>
<dbReference type="Proteomes" id="UP000262325">
    <property type="component" value="Unassembled WGS sequence"/>
</dbReference>
<feature type="binding site" evidence="12">
    <location>
        <position position="245"/>
    </location>
    <ligand>
        <name>[2Fe-2S] cluster</name>
        <dbReference type="ChEBI" id="CHEBI:190135"/>
    </ligand>
</feature>
<evidence type="ECO:0000256" key="6">
    <source>
        <dbReference type="ARBA" id="ARBA00022827"/>
    </source>
</evidence>